<dbReference type="GO" id="GO:0015074">
    <property type="term" value="P:DNA integration"/>
    <property type="evidence" value="ECO:0007669"/>
    <property type="project" value="UniProtKB-KW"/>
</dbReference>
<dbReference type="PANTHER" id="PTHR30629">
    <property type="entry name" value="PROPHAGE INTEGRASE"/>
    <property type="match status" value="1"/>
</dbReference>
<dbReference type="SUPFAM" id="SSF56349">
    <property type="entry name" value="DNA breaking-rejoining enzymes"/>
    <property type="match status" value="1"/>
</dbReference>
<dbReference type="PROSITE" id="PS51900">
    <property type="entry name" value="CB"/>
    <property type="match status" value="1"/>
</dbReference>
<dbReference type="Proteomes" id="UP001144050">
    <property type="component" value="Unassembled WGS sequence"/>
</dbReference>
<dbReference type="Pfam" id="PF22022">
    <property type="entry name" value="Phage_int_M"/>
    <property type="match status" value="1"/>
</dbReference>
<comment type="similarity">
    <text evidence="1">Belongs to the 'phage' integrase family.</text>
</comment>
<dbReference type="Gene3D" id="1.10.443.10">
    <property type="entry name" value="Intergrase catalytic core"/>
    <property type="match status" value="1"/>
</dbReference>
<dbReference type="Pfam" id="PF00589">
    <property type="entry name" value="Phage_integrase"/>
    <property type="match status" value="1"/>
</dbReference>
<evidence type="ECO:0000256" key="1">
    <source>
        <dbReference type="ARBA" id="ARBA00008857"/>
    </source>
</evidence>
<keyword evidence="2" id="KW-0229">DNA integration</keyword>
<feature type="domain" description="Tyr recombinase" evidence="6">
    <location>
        <begin position="163"/>
        <end position="351"/>
    </location>
</feature>
<name>A0AAW5ZR22_RALSL</name>
<evidence type="ECO:0000259" key="6">
    <source>
        <dbReference type="PROSITE" id="PS51898"/>
    </source>
</evidence>
<dbReference type="InterPro" id="IPR050808">
    <property type="entry name" value="Phage_Integrase"/>
</dbReference>
<sequence>MNARRRTKPDGLPNRVYRKGPSYYWVRHTDGKWIRLCSVTDGETRMLERLAEEKRKIEVDATERTMSRLVAIYVTKHAKDYAESYRDEWKRRGETIRTAFRNFEIEQVDAAACEDFLTENWRDKLTTQKAMKAWLSGFFSWAVRRKHLQVNPVREVKVKKPPRRTVYITSAHFVAIRNALAMAADGKKTPTGPMMQVFVDLCYLTCQRSTEIRNLRWADIDWDARLIRFVPTKTENSSGEAVDWPITPEIEAVLHRAKRLEPIGGDYIVRDKHGKPKTTAACRDAWNDAKVRAGLATAKYTVKDIRAQALTDAKKAGYDIDALQVASAHTDRSTTEGYIKQREVPISTVHLKLPTM</sequence>
<evidence type="ECO:0000256" key="4">
    <source>
        <dbReference type="ARBA" id="ARBA00023172"/>
    </source>
</evidence>
<dbReference type="EMBL" id="JAIVFG010000026">
    <property type="protein sequence ID" value="MDB0572209.1"/>
    <property type="molecule type" value="Genomic_DNA"/>
</dbReference>
<gene>
    <name evidence="8" type="ORF">LBW59_15720</name>
</gene>
<dbReference type="Gene3D" id="1.10.150.130">
    <property type="match status" value="1"/>
</dbReference>
<dbReference type="InterPro" id="IPR002104">
    <property type="entry name" value="Integrase_catalytic"/>
</dbReference>
<feature type="domain" description="Core-binding (CB)" evidence="7">
    <location>
        <begin position="64"/>
        <end position="143"/>
    </location>
</feature>
<dbReference type="PANTHER" id="PTHR30629:SF2">
    <property type="entry name" value="PROPHAGE INTEGRASE INTS-RELATED"/>
    <property type="match status" value="1"/>
</dbReference>
<evidence type="ECO:0000259" key="7">
    <source>
        <dbReference type="PROSITE" id="PS51900"/>
    </source>
</evidence>
<dbReference type="GO" id="GO:0006310">
    <property type="term" value="P:DNA recombination"/>
    <property type="evidence" value="ECO:0007669"/>
    <property type="project" value="UniProtKB-KW"/>
</dbReference>
<accession>A0AAW5ZR22</accession>
<evidence type="ECO:0000256" key="5">
    <source>
        <dbReference type="PROSITE-ProRule" id="PRU01248"/>
    </source>
</evidence>
<evidence type="ECO:0000256" key="2">
    <source>
        <dbReference type="ARBA" id="ARBA00022908"/>
    </source>
</evidence>
<dbReference type="InterPro" id="IPR010998">
    <property type="entry name" value="Integrase_recombinase_N"/>
</dbReference>
<dbReference type="RefSeq" id="WP_271656817.1">
    <property type="nucleotide sequence ID" value="NZ_JAIVFG010000026.1"/>
</dbReference>
<dbReference type="AlphaFoldDB" id="A0AAW5ZR22"/>
<proteinExistence type="inferred from homology"/>
<dbReference type="InterPro" id="IPR013762">
    <property type="entry name" value="Integrase-like_cat_sf"/>
</dbReference>
<evidence type="ECO:0000256" key="3">
    <source>
        <dbReference type="ARBA" id="ARBA00023125"/>
    </source>
</evidence>
<keyword evidence="3 5" id="KW-0238">DNA-binding</keyword>
<reference evidence="8" key="1">
    <citation type="submission" date="2021-09" db="EMBL/GenBank/DDBJ databases">
        <title>Genomic analysis of Ralstonia spp.</title>
        <authorList>
            <person name="Aburjaile F."/>
            <person name="Ariute J.C."/>
            <person name="Pais A.K.L."/>
            <person name="Albuquerque G.M.R."/>
            <person name="Silva A.M.F."/>
            <person name="Brenig B."/>
            <person name="Azevedo V."/>
            <person name="Matiuzzi M."/>
            <person name="Ramos R."/>
            <person name="Goes-Neto A."/>
            <person name="Soares S."/>
            <person name="Iseppon A.M.B."/>
            <person name="Souza E."/>
            <person name="Gama M."/>
        </authorList>
    </citation>
    <scope>NUCLEOTIDE SEQUENCE</scope>
    <source>
        <strain evidence="8">CCRMRs91</strain>
    </source>
</reference>
<dbReference type="InterPro" id="IPR044068">
    <property type="entry name" value="CB"/>
</dbReference>
<evidence type="ECO:0000313" key="8">
    <source>
        <dbReference type="EMBL" id="MDB0572209.1"/>
    </source>
</evidence>
<comment type="caution">
    <text evidence="8">The sequence shown here is derived from an EMBL/GenBank/DDBJ whole genome shotgun (WGS) entry which is preliminary data.</text>
</comment>
<protein>
    <submittedName>
        <fullName evidence="8">Tyrosine-type recombinase/integrase</fullName>
    </submittedName>
</protein>
<organism evidence="8 9">
    <name type="scientific">Ralstonia solanacearum</name>
    <name type="common">Pseudomonas solanacearum</name>
    <dbReference type="NCBI Taxonomy" id="305"/>
    <lineage>
        <taxon>Bacteria</taxon>
        <taxon>Pseudomonadati</taxon>
        <taxon>Pseudomonadota</taxon>
        <taxon>Betaproteobacteria</taxon>
        <taxon>Burkholderiales</taxon>
        <taxon>Burkholderiaceae</taxon>
        <taxon>Ralstonia</taxon>
        <taxon>Ralstonia solanacearum species complex</taxon>
    </lineage>
</organism>
<dbReference type="PROSITE" id="PS51898">
    <property type="entry name" value="TYR_RECOMBINASE"/>
    <property type="match status" value="1"/>
</dbReference>
<dbReference type="InterPro" id="IPR053876">
    <property type="entry name" value="Phage_int_M"/>
</dbReference>
<dbReference type="GO" id="GO:0003677">
    <property type="term" value="F:DNA binding"/>
    <property type="evidence" value="ECO:0007669"/>
    <property type="project" value="UniProtKB-UniRule"/>
</dbReference>
<keyword evidence="4" id="KW-0233">DNA recombination</keyword>
<evidence type="ECO:0000313" key="9">
    <source>
        <dbReference type="Proteomes" id="UP001144050"/>
    </source>
</evidence>
<dbReference type="InterPro" id="IPR011010">
    <property type="entry name" value="DNA_brk_join_enz"/>
</dbReference>